<reference evidence="2 3" key="1">
    <citation type="journal article" date="2020" name="Cell">
        <title>Large-Scale Comparative Analyses of Tick Genomes Elucidate Their Genetic Diversity and Vector Capacities.</title>
        <authorList>
            <consortium name="Tick Genome and Microbiome Consortium (TIGMIC)"/>
            <person name="Jia N."/>
            <person name="Wang J."/>
            <person name="Shi W."/>
            <person name="Du L."/>
            <person name="Sun Y."/>
            <person name="Zhan W."/>
            <person name="Jiang J.F."/>
            <person name="Wang Q."/>
            <person name="Zhang B."/>
            <person name="Ji P."/>
            <person name="Bell-Sakyi L."/>
            <person name="Cui X.M."/>
            <person name="Yuan T.T."/>
            <person name="Jiang B.G."/>
            <person name="Yang W.F."/>
            <person name="Lam T.T."/>
            <person name="Chang Q.C."/>
            <person name="Ding S.J."/>
            <person name="Wang X.J."/>
            <person name="Zhu J.G."/>
            <person name="Ruan X.D."/>
            <person name="Zhao L."/>
            <person name="Wei J.T."/>
            <person name="Ye R.Z."/>
            <person name="Que T.C."/>
            <person name="Du C.H."/>
            <person name="Zhou Y.H."/>
            <person name="Cheng J.X."/>
            <person name="Dai P.F."/>
            <person name="Guo W.B."/>
            <person name="Han X.H."/>
            <person name="Huang E.J."/>
            <person name="Li L.F."/>
            <person name="Wei W."/>
            <person name="Gao Y.C."/>
            <person name="Liu J.Z."/>
            <person name="Shao H.Z."/>
            <person name="Wang X."/>
            <person name="Wang C.C."/>
            <person name="Yang T.C."/>
            <person name="Huo Q.B."/>
            <person name="Li W."/>
            <person name="Chen H.Y."/>
            <person name="Chen S.E."/>
            <person name="Zhou L.G."/>
            <person name="Ni X.B."/>
            <person name="Tian J.H."/>
            <person name="Sheng Y."/>
            <person name="Liu T."/>
            <person name="Pan Y.S."/>
            <person name="Xia L.Y."/>
            <person name="Li J."/>
            <person name="Zhao F."/>
            <person name="Cao W.C."/>
        </authorList>
    </citation>
    <scope>NUCLEOTIDE SEQUENCE [LARGE SCALE GENOMIC DNA]</scope>
    <source>
        <strain evidence="2">HaeL-2018</strain>
    </source>
</reference>
<comment type="caution">
    <text evidence="2">The sequence shown here is derived from an EMBL/GenBank/DDBJ whole genome shotgun (WGS) entry which is preliminary data.</text>
</comment>
<feature type="region of interest" description="Disordered" evidence="1">
    <location>
        <begin position="43"/>
        <end position="94"/>
    </location>
</feature>
<organism evidence="2 3">
    <name type="scientific">Haemaphysalis longicornis</name>
    <name type="common">Bush tick</name>
    <dbReference type="NCBI Taxonomy" id="44386"/>
    <lineage>
        <taxon>Eukaryota</taxon>
        <taxon>Metazoa</taxon>
        <taxon>Ecdysozoa</taxon>
        <taxon>Arthropoda</taxon>
        <taxon>Chelicerata</taxon>
        <taxon>Arachnida</taxon>
        <taxon>Acari</taxon>
        <taxon>Parasitiformes</taxon>
        <taxon>Ixodida</taxon>
        <taxon>Ixodoidea</taxon>
        <taxon>Ixodidae</taxon>
        <taxon>Haemaphysalinae</taxon>
        <taxon>Haemaphysalis</taxon>
    </lineage>
</organism>
<sequence length="94" mass="9959">MCAPSSTHPCVLGVANLTQQTNLVNLDAQSAGKRIFQEARNVGTDVDSGLPNPKTLPLGEGAEAGKGVEAEEGKICTRDRSRSVSRNRSTHLSR</sequence>
<evidence type="ECO:0000313" key="2">
    <source>
        <dbReference type="EMBL" id="KAH9359483.1"/>
    </source>
</evidence>
<dbReference type="VEuPathDB" id="VectorBase:HLOH_062874"/>
<protein>
    <submittedName>
        <fullName evidence="2">Uncharacterized protein</fullName>
    </submittedName>
</protein>
<evidence type="ECO:0000256" key="1">
    <source>
        <dbReference type="SAM" id="MobiDB-lite"/>
    </source>
</evidence>
<feature type="compositionally biased region" description="Basic and acidic residues" evidence="1">
    <location>
        <begin position="66"/>
        <end position="82"/>
    </location>
</feature>
<evidence type="ECO:0000313" key="3">
    <source>
        <dbReference type="Proteomes" id="UP000821853"/>
    </source>
</evidence>
<dbReference type="EMBL" id="JABSTR010000001">
    <property type="protein sequence ID" value="KAH9359483.1"/>
    <property type="molecule type" value="Genomic_DNA"/>
</dbReference>
<gene>
    <name evidence="2" type="ORF">HPB48_022990</name>
</gene>
<feature type="compositionally biased region" description="Basic residues" evidence="1">
    <location>
        <begin position="83"/>
        <end position="94"/>
    </location>
</feature>
<name>A0A9J6F9Q5_HAELO</name>
<accession>A0A9J6F9Q5</accession>
<proteinExistence type="predicted"/>
<keyword evidence="3" id="KW-1185">Reference proteome</keyword>
<dbReference type="Proteomes" id="UP000821853">
    <property type="component" value="Chromosome 1"/>
</dbReference>
<dbReference type="AlphaFoldDB" id="A0A9J6F9Q5"/>